<name>A0A812K894_9DINO</name>
<dbReference type="EMBL" id="CAJNJA010007009">
    <property type="protein sequence ID" value="CAE7218862.1"/>
    <property type="molecule type" value="Genomic_DNA"/>
</dbReference>
<organism evidence="5 6">
    <name type="scientific">Symbiodinium necroappetens</name>
    <dbReference type="NCBI Taxonomy" id="1628268"/>
    <lineage>
        <taxon>Eukaryota</taxon>
        <taxon>Sar</taxon>
        <taxon>Alveolata</taxon>
        <taxon>Dinophyceae</taxon>
        <taxon>Suessiales</taxon>
        <taxon>Symbiodiniaceae</taxon>
        <taxon>Symbiodinium</taxon>
    </lineage>
</organism>
<keyword evidence="1" id="KW-0479">Metal-binding</keyword>
<dbReference type="PROSITE" id="PS00028">
    <property type="entry name" value="ZINC_FINGER_C2H2_1"/>
    <property type="match status" value="1"/>
</dbReference>
<feature type="compositionally biased region" description="Polar residues" evidence="2">
    <location>
        <begin position="772"/>
        <end position="783"/>
    </location>
</feature>
<evidence type="ECO:0000256" key="1">
    <source>
        <dbReference type="PROSITE-ProRule" id="PRU00042"/>
    </source>
</evidence>
<evidence type="ECO:0000259" key="4">
    <source>
        <dbReference type="PROSITE" id="PS50157"/>
    </source>
</evidence>
<dbReference type="PANTHER" id="PTHR13165">
    <property type="entry name" value="ARSENITE-RESISTANCE PROTEIN 2"/>
    <property type="match status" value="1"/>
</dbReference>
<keyword evidence="3" id="KW-1133">Transmembrane helix</keyword>
<sequence>VSHVDVFVSHSWSSSPFLKTLALCLFMNMWMAVKAAVATWIGLSFALVVSTGGPYSLGGTDMLWLTAVLVYLPVAVFVTVLLFGQTITCGRFSPSFWFDRLCVQQSHEEVKRTTIAALPVFVASSSRMLVLGDDTYFERLWCNLELAIFAKCSSDPGAVQYMPLWLAPWILSTIFMDIICITIAPPLESFALDHLSTRIQESFGEDSTMKFFVMLMLTWIFPGMCYLPAALPSFFSHVRKIRQHELTLQHMDCFNIQNAKCTRESDREIIENQVLELFDDPVEVSNHADSPNKGLFSPVDNRSPWRRPSINSSWNDRERRKRFRNFNRYVHGPLRESVLRGLGKEVDMPWSLCLICFMPLVFYSAVSVLGCDGNKCEVTAQVVGYDTALQYVVANALSWILGFGLVIPTTHPILLRMVKVVLTVSKNVPTQVVKMQRSFLVDDDRVLVFTEAKSHVDNAKVEEMTVQFQAPIIDAMNMRSVLASQVPFAEKLAKVKAAATEILTAPPSEGEAKVPSDEAKKDKKDKKKDKKDKKEKKEKKLKKDRDGAEGGKEKKEKKKDKEKRKEKKKEKKEKQSQLPKRPKPEADAAEAETFIEEEEEEEMVDIDEEVEVLAEGEVVGLMGSSSSSSSDTDYGADALVELPMDVSAPDEVSDGDDVVCDAPTPLRPLKGKGKGKGKLLLRSRGRGPPCAARGVLPPLRGLPRNLPRSPPPKGAIDLDDTAVIITFAVHNLAGTGLSSEADILVLGCDLRISFALKRSDAATPNGKDVPNVLSSGRSISRTKTPTRRSDRRFPADTPRSRSRRHEREGRRRRRRRHSRARRSSSSSPKAKSKREDASRERSAEKASEAPMETEAPSVTETVLPARVEPGLPFLSFREFVLTQPIETVEAKKPEQLVEEYKVYDGDHKRDCQERYWAAHTDQGILRDSYHPENLRRLWKWRCDRGKQMMEQFRNSLANGKFEKLHFCYKSSASVEGHAHEEVRKIKLPKKQLQDLLCLQQEHVLVLEEVPRQVSIWDIHDQLSQFSGFEDAFLEGRDLAQVSQAAFAYFSSELNLKAASSALSSGLALGEVELRVKALQREGEDSEFEVSLIPATADAERVEEDLKLASQLVRALDSAVCIPTEDTEKVAAAIMAVPEVEHRLDLHILYLRTVHNCCFYSGEWCSDPYELRRRAGAGSLRQARENLAFSSSAWISTHCERIRSLIARAAEAAKPPPAKPSSEEEPLKSQWLQCCEELTKKEAEDRFRCTRCKKLFRGVNFLQKHVFKVHLEVMAKVEDDFMNHQMKEAFFRDAAAACQAQRAMIQSS</sequence>
<evidence type="ECO:0000313" key="5">
    <source>
        <dbReference type="EMBL" id="CAE7218862.1"/>
    </source>
</evidence>
<feature type="compositionally biased region" description="Basic residues" evidence="2">
    <location>
        <begin position="669"/>
        <end position="685"/>
    </location>
</feature>
<keyword evidence="6" id="KW-1185">Reference proteome</keyword>
<feature type="compositionally biased region" description="Acidic residues" evidence="2">
    <location>
        <begin position="587"/>
        <end position="606"/>
    </location>
</feature>
<accession>A0A812K894</accession>
<feature type="compositionally biased region" description="Basic and acidic residues" evidence="2">
    <location>
        <begin position="510"/>
        <end position="522"/>
    </location>
</feature>
<evidence type="ECO:0000313" key="6">
    <source>
        <dbReference type="Proteomes" id="UP000601435"/>
    </source>
</evidence>
<dbReference type="PROSITE" id="PS50157">
    <property type="entry name" value="ZINC_FINGER_C2H2_2"/>
    <property type="match status" value="1"/>
</dbReference>
<proteinExistence type="predicted"/>
<dbReference type="PANTHER" id="PTHR13165:SF0">
    <property type="entry name" value="SERRATE RNA EFFECTOR MOLECULE HOMOLOG"/>
    <property type="match status" value="1"/>
</dbReference>
<reference evidence="5" key="1">
    <citation type="submission" date="2021-02" db="EMBL/GenBank/DDBJ databases">
        <authorList>
            <person name="Dougan E. K."/>
            <person name="Rhodes N."/>
            <person name="Thang M."/>
            <person name="Chan C."/>
        </authorList>
    </citation>
    <scope>NUCLEOTIDE SEQUENCE</scope>
</reference>
<evidence type="ECO:0000256" key="2">
    <source>
        <dbReference type="SAM" id="MobiDB-lite"/>
    </source>
</evidence>
<feature type="transmembrane region" description="Helical" evidence="3">
    <location>
        <begin position="63"/>
        <end position="83"/>
    </location>
</feature>
<feature type="transmembrane region" description="Helical" evidence="3">
    <location>
        <begin position="211"/>
        <end position="235"/>
    </location>
</feature>
<dbReference type="GO" id="GO:0016604">
    <property type="term" value="C:nuclear body"/>
    <property type="evidence" value="ECO:0007669"/>
    <property type="project" value="TreeGrafter"/>
</dbReference>
<keyword evidence="3" id="KW-0472">Membrane</keyword>
<feature type="compositionally biased region" description="Low complexity" evidence="2">
    <location>
        <begin position="686"/>
        <end position="707"/>
    </location>
</feature>
<dbReference type="InterPro" id="IPR039727">
    <property type="entry name" value="SE/Ars2"/>
</dbReference>
<dbReference type="Pfam" id="PF12066">
    <property type="entry name" value="SERRATE_Ars2_N"/>
    <property type="match status" value="1"/>
</dbReference>
<comment type="caution">
    <text evidence="5">The sequence shown here is derived from an EMBL/GenBank/DDBJ whole genome shotgun (WGS) entry which is preliminary data.</text>
</comment>
<feature type="region of interest" description="Disordered" evidence="2">
    <location>
        <begin position="662"/>
        <end position="714"/>
    </location>
</feature>
<feature type="transmembrane region" description="Helical" evidence="3">
    <location>
        <begin position="389"/>
        <end position="407"/>
    </location>
</feature>
<feature type="domain" description="C2H2-type" evidence="4">
    <location>
        <begin position="1246"/>
        <end position="1269"/>
    </location>
</feature>
<feature type="compositionally biased region" description="Basic and acidic residues" evidence="2">
    <location>
        <begin position="833"/>
        <end position="847"/>
    </location>
</feature>
<feature type="region of interest" description="Disordered" evidence="2">
    <location>
        <begin position="506"/>
        <end position="606"/>
    </location>
</feature>
<feature type="compositionally biased region" description="Basic residues" evidence="2">
    <location>
        <begin position="800"/>
        <end position="822"/>
    </location>
</feature>
<feature type="transmembrane region" description="Helical" evidence="3">
    <location>
        <begin position="164"/>
        <end position="184"/>
    </location>
</feature>
<feature type="transmembrane region" description="Helical" evidence="3">
    <location>
        <begin position="350"/>
        <end position="369"/>
    </location>
</feature>
<dbReference type="InterPro" id="IPR021933">
    <property type="entry name" value="SERRATE/Ars2_N"/>
</dbReference>
<dbReference type="GO" id="GO:0008270">
    <property type="term" value="F:zinc ion binding"/>
    <property type="evidence" value="ECO:0007669"/>
    <property type="project" value="UniProtKB-KW"/>
</dbReference>
<dbReference type="OrthoDB" id="441188at2759"/>
<gene>
    <name evidence="5" type="ORF">SNEC2469_LOCUS2678</name>
</gene>
<evidence type="ECO:0000256" key="3">
    <source>
        <dbReference type="SAM" id="Phobius"/>
    </source>
</evidence>
<protein>
    <recommendedName>
        <fullName evidence="4">C2H2-type domain-containing protein</fullName>
    </recommendedName>
</protein>
<feature type="region of interest" description="Disordered" evidence="2">
    <location>
        <begin position="761"/>
        <end position="863"/>
    </location>
</feature>
<feature type="compositionally biased region" description="Basic and acidic residues" evidence="2">
    <location>
        <begin position="541"/>
        <end position="554"/>
    </location>
</feature>
<feature type="non-terminal residue" evidence="5">
    <location>
        <position position="1"/>
    </location>
</feature>
<feature type="compositionally biased region" description="Basic residues" evidence="2">
    <location>
        <begin position="523"/>
        <end position="540"/>
    </location>
</feature>
<keyword evidence="3" id="KW-0812">Transmembrane</keyword>
<keyword evidence="1" id="KW-0862">Zinc</keyword>
<dbReference type="InterPro" id="IPR013087">
    <property type="entry name" value="Znf_C2H2_type"/>
</dbReference>
<feature type="compositionally biased region" description="Basic residues" evidence="2">
    <location>
        <begin position="555"/>
        <end position="571"/>
    </location>
</feature>
<dbReference type="Proteomes" id="UP000601435">
    <property type="component" value="Unassembled WGS sequence"/>
</dbReference>
<keyword evidence="1" id="KW-0863">Zinc-finger</keyword>
<dbReference type="GO" id="GO:0031053">
    <property type="term" value="P:primary miRNA processing"/>
    <property type="evidence" value="ECO:0007669"/>
    <property type="project" value="TreeGrafter"/>
</dbReference>